<dbReference type="AlphaFoldDB" id="A0A1I4E6X1"/>
<dbReference type="InterPro" id="IPR010998">
    <property type="entry name" value="Integrase_recombinase_N"/>
</dbReference>
<accession>A0A1I4E6X1</accession>
<dbReference type="InterPro" id="IPR044068">
    <property type="entry name" value="CB"/>
</dbReference>
<dbReference type="Proteomes" id="UP000199533">
    <property type="component" value="Unassembled WGS sequence"/>
</dbReference>
<dbReference type="OrthoDB" id="7354488at2"/>
<dbReference type="PANTHER" id="PTHR30349:SF41">
    <property type="entry name" value="INTEGRASE_RECOMBINASE PROTEIN MJ0367-RELATED"/>
    <property type="match status" value="1"/>
</dbReference>
<dbReference type="PROSITE" id="PS51898">
    <property type="entry name" value="TYR_RECOMBINASE"/>
    <property type="match status" value="1"/>
</dbReference>
<gene>
    <name evidence="8" type="ORF">SAMN05216302_102637</name>
</gene>
<feature type="domain" description="Core-binding (CB)" evidence="7">
    <location>
        <begin position="6"/>
        <end position="96"/>
    </location>
</feature>
<dbReference type="Gene3D" id="1.10.443.10">
    <property type="entry name" value="Intergrase catalytic core"/>
    <property type="match status" value="1"/>
</dbReference>
<organism evidence="8 9">
    <name type="scientific">Nitrosomonas aestuarii</name>
    <dbReference type="NCBI Taxonomy" id="52441"/>
    <lineage>
        <taxon>Bacteria</taxon>
        <taxon>Pseudomonadati</taxon>
        <taxon>Pseudomonadota</taxon>
        <taxon>Betaproteobacteria</taxon>
        <taxon>Nitrosomonadales</taxon>
        <taxon>Nitrosomonadaceae</taxon>
        <taxon>Nitrosomonas</taxon>
    </lineage>
</organism>
<dbReference type="InterPro" id="IPR013762">
    <property type="entry name" value="Integrase-like_cat_sf"/>
</dbReference>
<dbReference type="InterPro" id="IPR002104">
    <property type="entry name" value="Integrase_catalytic"/>
</dbReference>
<evidence type="ECO:0000259" key="6">
    <source>
        <dbReference type="PROSITE" id="PS51898"/>
    </source>
</evidence>
<comment type="similarity">
    <text evidence="1">Belongs to the 'phage' integrase family.</text>
</comment>
<feature type="domain" description="Tyr recombinase" evidence="6">
    <location>
        <begin position="127"/>
        <end position="337"/>
    </location>
</feature>
<dbReference type="EMBL" id="FOSP01000026">
    <property type="protein sequence ID" value="SFL01574.1"/>
    <property type="molecule type" value="Genomic_DNA"/>
</dbReference>
<proteinExistence type="inferred from homology"/>
<keyword evidence="2" id="KW-0229">DNA integration</keyword>
<dbReference type="InterPro" id="IPR050090">
    <property type="entry name" value="Tyrosine_recombinase_XerCD"/>
</dbReference>
<dbReference type="GO" id="GO:0006310">
    <property type="term" value="P:DNA recombination"/>
    <property type="evidence" value="ECO:0007669"/>
    <property type="project" value="UniProtKB-KW"/>
</dbReference>
<dbReference type="GO" id="GO:0003677">
    <property type="term" value="F:DNA binding"/>
    <property type="evidence" value="ECO:0007669"/>
    <property type="project" value="UniProtKB-UniRule"/>
</dbReference>
<dbReference type="PROSITE" id="PS51900">
    <property type="entry name" value="CB"/>
    <property type="match status" value="1"/>
</dbReference>
<dbReference type="CDD" id="cd00397">
    <property type="entry name" value="DNA_BRE_C"/>
    <property type="match status" value="1"/>
</dbReference>
<dbReference type="InterPro" id="IPR004107">
    <property type="entry name" value="Integrase_SAM-like_N"/>
</dbReference>
<dbReference type="InterPro" id="IPR011010">
    <property type="entry name" value="DNA_brk_join_enz"/>
</dbReference>
<dbReference type="STRING" id="52441.SAMN05216302_102637"/>
<sequence>MTKYNTDNERIKRKYFAYLKEAMRNSEATIDAAAKALARFENHTKHKTFKAFHYEQAIAFKNHLAAQKAQRSGEKLSKATLHATLAQLKRFFQWLVWQPGYKSRLQYSDAEYFNLSEKDTRIATAQREQKAPTLEQIKFVIDSMPNETDIEKRNRALIAFTLLTGARDGAIASMKLKHIDLTENCVNQDAREVNTKFSKTFATFFFPVGDEIRVIVDEWITYLREDKLWGNDDPLFPATRVALGSSMQFAADGIDRKHWSNATPIRTIFRKAFTDAGLPYFNPHSFRNTLVRLGQKVCKSPEQYKAWSQNLGHEKVLTTYLNYGRIECHVQGEIILDLNTLQHHAAQPNVSELAKALAREFKQLESAPKG</sequence>
<dbReference type="Pfam" id="PF00589">
    <property type="entry name" value="Phage_integrase"/>
    <property type="match status" value="1"/>
</dbReference>
<evidence type="ECO:0000256" key="4">
    <source>
        <dbReference type="ARBA" id="ARBA00023172"/>
    </source>
</evidence>
<evidence type="ECO:0000313" key="8">
    <source>
        <dbReference type="EMBL" id="SFL01574.1"/>
    </source>
</evidence>
<reference evidence="9" key="1">
    <citation type="submission" date="2016-10" db="EMBL/GenBank/DDBJ databases">
        <authorList>
            <person name="Varghese N."/>
            <person name="Submissions S."/>
        </authorList>
    </citation>
    <scope>NUCLEOTIDE SEQUENCE [LARGE SCALE GENOMIC DNA]</scope>
    <source>
        <strain evidence="9">Nm69</strain>
    </source>
</reference>
<dbReference type="PANTHER" id="PTHR30349">
    <property type="entry name" value="PHAGE INTEGRASE-RELATED"/>
    <property type="match status" value="1"/>
</dbReference>
<evidence type="ECO:0000256" key="3">
    <source>
        <dbReference type="ARBA" id="ARBA00023125"/>
    </source>
</evidence>
<keyword evidence="3 5" id="KW-0238">DNA-binding</keyword>
<evidence type="ECO:0000256" key="1">
    <source>
        <dbReference type="ARBA" id="ARBA00008857"/>
    </source>
</evidence>
<protein>
    <submittedName>
        <fullName evidence="8">Site-specific recombinase XerD</fullName>
    </submittedName>
</protein>
<evidence type="ECO:0000256" key="5">
    <source>
        <dbReference type="PROSITE-ProRule" id="PRU01248"/>
    </source>
</evidence>
<dbReference type="SUPFAM" id="SSF56349">
    <property type="entry name" value="DNA breaking-rejoining enzymes"/>
    <property type="match status" value="1"/>
</dbReference>
<evidence type="ECO:0000259" key="7">
    <source>
        <dbReference type="PROSITE" id="PS51900"/>
    </source>
</evidence>
<evidence type="ECO:0000313" key="9">
    <source>
        <dbReference type="Proteomes" id="UP000199533"/>
    </source>
</evidence>
<dbReference type="GO" id="GO:0015074">
    <property type="term" value="P:DNA integration"/>
    <property type="evidence" value="ECO:0007669"/>
    <property type="project" value="UniProtKB-KW"/>
</dbReference>
<dbReference type="Gene3D" id="1.10.150.130">
    <property type="match status" value="1"/>
</dbReference>
<dbReference type="Pfam" id="PF02899">
    <property type="entry name" value="Phage_int_SAM_1"/>
    <property type="match status" value="1"/>
</dbReference>
<keyword evidence="4" id="KW-0233">DNA recombination</keyword>
<evidence type="ECO:0000256" key="2">
    <source>
        <dbReference type="ARBA" id="ARBA00022908"/>
    </source>
</evidence>
<dbReference type="RefSeq" id="WP_090701455.1">
    <property type="nucleotide sequence ID" value="NZ_FOSP01000026.1"/>
</dbReference>
<name>A0A1I4E6X1_9PROT</name>
<keyword evidence="9" id="KW-1185">Reference proteome</keyword>